<protein>
    <submittedName>
        <fullName evidence="1">Uncharacterized protein</fullName>
    </submittedName>
</protein>
<proteinExistence type="predicted"/>
<comment type="caution">
    <text evidence="1">The sequence shown here is derived from an EMBL/GenBank/DDBJ whole genome shotgun (WGS) entry which is preliminary data.</text>
</comment>
<dbReference type="AlphaFoldDB" id="A0A2H0RF58"/>
<organism evidence="1 2">
    <name type="scientific">Candidatus Vogelbacteria bacterium CG10_big_fil_rev_8_21_14_0_10_51_16</name>
    <dbReference type="NCBI Taxonomy" id="1975045"/>
    <lineage>
        <taxon>Bacteria</taxon>
        <taxon>Candidatus Vogeliibacteriota</taxon>
    </lineage>
</organism>
<reference evidence="1 2" key="1">
    <citation type="submission" date="2017-09" db="EMBL/GenBank/DDBJ databases">
        <title>Depth-based differentiation of microbial function through sediment-hosted aquifers and enrichment of novel symbionts in the deep terrestrial subsurface.</title>
        <authorList>
            <person name="Probst A.J."/>
            <person name="Ladd B."/>
            <person name="Jarett J.K."/>
            <person name="Geller-Mcgrath D.E."/>
            <person name="Sieber C.M."/>
            <person name="Emerson J.B."/>
            <person name="Anantharaman K."/>
            <person name="Thomas B.C."/>
            <person name="Malmstrom R."/>
            <person name="Stieglmeier M."/>
            <person name="Klingl A."/>
            <person name="Woyke T."/>
            <person name="Ryan C.M."/>
            <person name="Banfield J.F."/>
        </authorList>
    </citation>
    <scope>NUCLEOTIDE SEQUENCE [LARGE SCALE GENOMIC DNA]</scope>
    <source>
        <strain evidence="1">CG10_big_fil_rev_8_21_14_0_10_51_16</strain>
    </source>
</reference>
<dbReference type="EMBL" id="PCYI01000004">
    <property type="protein sequence ID" value="PIR45169.1"/>
    <property type="molecule type" value="Genomic_DNA"/>
</dbReference>
<accession>A0A2H0RF58</accession>
<gene>
    <name evidence="1" type="ORF">COV10_00635</name>
</gene>
<name>A0A2H0RF58_9BACT</name>
<dbReference type="Proteomes" id="UP000228767">
    <property type="component" value="Unassembled WGS sequence"/>
</dbReference>
<evidence type="ECO:0000313" key="1">
    <source>
        <dbReference type="EMBL" id="PIR45169.1"/>
    </source>
</evidence>
<sequence>MGAFSDPLTISFKEQTTDMLDLLTHELIHRISFDGPNEVLVKPTFFKVLKPYEGEPIITQNHIVVHAAETAVILKVFGEARLQRKMSLSPNPDYIRAWELVQARGYQDILDEFIRLRNT</sequence>
<evidence type="ECO:0000313" key="2">
    <source>
        <dbReference type="Proteomes" id="UP000228767"/>
    </source>
</evidence>